<dbReference type="GO" id="GO:0005524">
    <property type="term" value="F:ATP binding"/>
    <property type="evidence" value="ECO:0007669"/>
    <property type="project" value="UniProtKB-UniRule"/>
</dbReference>
<evidence type="ECO:0000256" key="4">
    <source>
        <dbReference type="ARBA" id="ARBA00022475"/>
    </source>
</evidence>
<evidence type="ECO:0000256" key="8">
    <source>
        <dbReference type="ARBA" id="ARBA00023136"/>
    </source>
</evidence>
<proteinExistence type="inferred from homology"/>
<evidence type="ECO:0000313" key="13">
    <source>
        <dbReference type="Proteomes" id="UP000232133"/>
    </source>
</evidence>
<dbReference type="Proteomes" id="UP000232133">
    <property type="component" value="Chromosome"/>
</dbReference>
<dbReference type="PANTHER" id="PTHR43553">
    <property type="entry name" value="HEAVY METAL TRANSPORTER"/>
    <property type="match status" value="1"/>
</dbReference>
<dbReference type="PROSITE" id="PS00211">
    <property type="entry name" value="ABC_TRANSPORTER_1"/>
    <property type="match status" value="1"/>
</dbReference>
<keyword evidence="3 10" id="KW-0813">Transport</keyword>
<comment type="subcellular location">
    <subcellularLocation>
        <location evidence="1 10">Cell membrane</location>
        <topology evidence="1 10">Peripheral membrane protein</topology>
    </subcellularLocation>
</comment>
<reference evidence="12 13" key="1">
    <citation type="submission" date="2016-10" db="EMBL/GenBank/DDBJ databases">
        <authorList>
            <person name="Varghese N."/>
        </authorList>
    </citation>
    <scope>NUCLEOTIDE SEQUENCE [LARGE SCALE GENOMIC DNA]</scope>
    <source>
        <strain evidence="12 13">KB11</strain>
    </source>
</reference>
<dbReference type="CDD" id="cd03225">
    <property type="entry name" value="ABC_cobalt_CbiO_domain1"/>
    <property type="match status" value="1"/>
</dbReference>
<protein>
    <recommendedName>
        <fullName evidence="10">ABC transporter ATP-binding protein</fullName>
    </recommendedName>
</protein>
<dbReference type="InterPro" id="IPR027417">
    <property type="entry name" value="P-loop_NTPase"/>
</dbReference>
<sequence>MTNIQLSTENLSFTYPDGTQALKNINIEIEKGEKVAIIGPNGAGKSTLFSHFNGLTEPTSGCVKIEGKPISFEKDELLKVRQKVGIVFQDPNDQLFAPTVKEDIAFGPMNLGLSYNEVEKRVEDALKMVGMENYEDKTPHHLSGGQQKRIAIAGIIAMKPELMILDEPTAGLDPDGVEKVLNIMNQLNEEGMTLIISSHDIDMISKYADKIFVLYNGEIIESGNKNKIFSDMKLLKKAHLRTPITTEILYNLKESGLNVNTEKISVKDTCAEIIKAKQINE</sequence>
<dbReference type="InterPro" id="IPR003593">
    <property type="entry name" value="AAA+_ATPase"/>
</dbReference>
<keyword evidence="5 10" id="KW-0547">Nucleotide-binding</keyword>
<dbReference type="Gene3D" id="3.40.50.300">
    <property type="entry name" value="P-loop containing nucleotide triphosphate hydrolases"/>
    <property type="match status" value="1"/>
</dbReference>
<dbReference type="PANTHER" id="PTHR43553:SF24">
    <property type="entry name" value="ENERGY-COUPLING FACTOR TRANSPORTER ATP-BINDING PROTEIN ECFA1"/>
    <property type="match status" value="1"/>
</dbReference>
<feature type="domain" description="ABC transporter" evidence="11">
    <location>
        <begin position="6"/>
        <end position="241"/>
    </location>
</feature>
<comment type="similarity">
    <text evidence="2 10">Belongs to the ABC transporter superfamily.</text>
</comment>
<evidence type="ECO:0000256" key="1">
    <source>
        <dbReference type="ARBA" id="ARBA00004202"/>
    </source>
</evidence>
<dbReference type="PROSITE" id="PS50893">
    <property type="entry name" value="ABC_TRANSPORTER_2"/>
    <property type="match status" value="1"/>
</dbReference>
<dbReference type="SUPFAM" id="SSF52540">
    <property type="entry name" value="P-loop containing nucleoside triphosphate hydrolases"/>
    <property type="match status" value="1"/>
</dbReference>
<dbReference type="AlphaFoldDB" id="A0A2H4U4R8"/>
<evidence type="ECO:0000259" key="11">
    <source>
        <dbReference type="PROSITE" id="PS50893"/>
    </source>
</evidence>
<keyword evidence="8 10" id="KW-0472">Membrane</keyword>
<dbReference type="InterPro" id="IPR015856">
    <property type="entry name" value="ABC_transpr_CbiO/EcfA_su"/>
</dbReference>
<dbReference type="NCBIfam" id="TIGR01166">
    <property type="entry name" value="cbiO"/>
    <property type="match status" value="1"/>
</dbReference>
<keyword evidence="4 10" id="KW-1003">Cell membrane</keyword>
<evidence type="ECO:0000256" key="9">
    <source>
        <dbReference type="ARBA" id="ARBA00025157"/>
    </source>
</evidence>
<dbReference type="EMBL" id="CP017803">
    <property type="protein sequence ID" value="ATZ59110.1"/>
    <property type="molecule type" value="Genomic_DNA"/>
</dbReference>
<keyword evidence="6 10" id="KW-0067">ATP-binding</keyword>
<dbReference type="GO" id="GO:0042626">
    <property type="term" value="F:ATPase-coupled transmembrane transporter activity"/>
    <property type="evidence" value="ECO:0007669"/>
    <property type="project" value="TreeGrafter"/>
</dbReference>
<organism evidence="12 13">
    <name type="scientific">Methanobrevibacter smithii</name>
    <dbReference type="NCBI Taxonomy" id="2173"/>
    <lineage>
        <taxon>Archaea</taxon>
        <taxon>Methanobacteriati</taxon>
        <taxon>Methanobacteriota</taxon>
        <taxon>Methanomada group</taxon>
        <taxon>Methanobacteria</taxon>
        <taxon>Methanobacteriales</taxon>
        <taxon>Methanobacteriaceae</taxon>
        <taxon>Methanobrevibacter</taxon>
    </lineage>
</organism>
<dbReference type="InterPro" id="IPR003439">
    <property type="entry name" value="ABC_transporter-like_ATP-bd"/>
</dbReference>
<evidence type="ECO:0000256" key="10">
    <source>
        <dbReference type="RuleBase" id="RU364103"/>
    </source>
</evidence>
<name>A0A2H4U4R8_METSM</name>
<evidence type="ECO:0000256" key="5">
    <source>
        <dbReference type="ARBA" id="ARBA00022741"/>
    </source>
</evidence>
<dbReference type="FunFam" id="3.40.50.300:FF:000224">
    <property type="entry name" value="Energy-coupling factor transporter ATP-binding protein EcfA"/>
    <property type="match status" value="1"/>
</dbReference>
<keyword evidence="7" id="KW-1278">Translocase</keyword>
<dbReference type="InterPro" id="IPR050095">
    <property type="entry name" value="ECF_ABC_transporter_ATP-bd"/>
</dbReference>
<accession>A0A2H4U4R8</accession>
<dbReference type="GO" id="GO:0006824">
    <property type="term" value="P:cobalt ion transport"/>
    <property type="evidence" value="ECO:0007669"/>
    <property type="project" value="InterPro"/>
</dbReference>
<evidence type="ECO:0000256" key="6">
    <source>
        <dbReference type="ARBA" id="ARBA00022840"/>
    </source>
</evidence>
<dbReference type="GeneID" id="35117935"/>
<dbReference type="RefSeq" id="WP_100815177.1">
    <property type="nucleotide sequence ID" value="NZ_CP017803.1"/>
</dbReference>
<comment type="function">
    <text evidence="10">Part of an ABC transporter complex. Responsible for energy coupling to the transport system.</text>
</comment>
<evidence type="ECO:0000313" key="12">
    <source>
        <dbReference type="EMBL" id="ATZ59110.1"/>
    </source>
</evidence>
<evidence type="ECO:0000256" key="7">
    <source>
        <dbReference type="ARBA" id="ARBA00022967"/>
    </source>
</evidence>
<comment type="function">
    <text evidence="9">Probably part of an ABC transporter complex. Responsible for energy coupling to the transport system.</text>
</comment>
<dbReference type="SMART" id="SM00382">
    <property type="entry name" value="AAA"/>
    <property type="match status" value="1"/>
</dbReference>
<evidence type="ECO:0000256" key="3">
    <source>
        <dbReference type="ARBA" id="ARBA00022448"/>
    </source>
</evidence>
<gene>
    <name evidence="12" type="ORF">BK798_01110</name>
</gene>
<dbReference type="InterPro" id="IPR017871">
    <property type="entry name" value="ABC_transporter-like_CS"/>
</dbReference>
<evidence type="ECO:0000256" key="2">
    <source>
        <dbReference type="ARBA" id="ARBA00005417"/>
    </source>
</evidence>
<dbReference type="Pfam" id="PF00005">
    <property type="entry name" value="ABC_tran"/>
    <property type="match status" value="1"/>
</dbReference>
<dbReference type="GO" id="GO:0043190">
    <property type="term" value="C:ATP-binding cassette (ABC) transporter complex"/>
    <property type="evidence" value="ECO:0007669"/>
    <property type="project" value="TreeGrafter"/>
</dbReference>
<dbReference type="InterPro" id="IPR005876">
    <property type="entry name" value="Co_trans_ATP-bd"/>
</dbReference>
<dbReference type="GO" id="GO:0016887">
    <property type="term" value="F:ATP hydrolysis activity"/>
    <property type="evidence" value="ECO:0007669"/>
    <property type="project" value="InterPro"/>
</dbReference>